<evidence type="ECO:0000313" key="3">
    <source>
        <dbReference type="Proteomes" id="UP000345637"/>
    </source>
</evidence>
<dbReference type="SUPFAM" id="SSF103473">
    <property type="entry name" value="MFS general substrate transporter"/>
    <property type="match status" value="1"/>
</dbReference>
<keyword evidence="1" id="KW-1133">Transmembrane helix</keyword>
<keyword evidence="1" id="KW-0472">Membrane</keyword>
<protein>
    <submittedName>
        <fullName evidence="2">Uncharacterized protein</fullName>
    </submittedName>
</protein>
<dbReference type="InterPro" id="IPR036259">
    <property type="entry name" value="MFS_trans_sf"/>
</dbReference>
<gene>
    <name evidence="2" type="ORF">NCTC12998_01176</name>
</gene>
<accession>A0A485AG59</accession>
<dbReference type="EMBL" id="CAADJE010000015">
    <property type="protein sequence ID" value="VFS59932.1"/>
    <property type="molecule type" value="Genomic_DNA"/>
</dbReference>
<dbReference type="Gene3D" id="1.20.1250.20">
    <property type="entry name" value="MFS general substrate transporter like domains"/>
    <property type="match status" value="1"/>
</dbReference>
<proteinExistence type="predicted"/>
<dbReference type="AlphaFoldDB" id="A0A485AG59"/>
<keyword evidence="1" id="KW-0812">Transmembrane</keyword>
<evidence type="ECO:0000313" key="2">
    <source>
        <dbReference type="EMBL" id="VFS59932.1"/>
    </source>
</evidence>
<organism evidence="2 3">
    <name type="scientific">Raoultella planticola</name>
    <name type="common">Klebsiella planticola</name>
    <dbReference type="NCBI Taxonomy" id="575"/>
    <lineage>
        <taxon>Bacteria</taxon>
        <taxon>Pseudomonadati</taxon>
        <taxon>Pseudomonadota</taxon>
        <taxon>Gammaproteobacteria</taxon>
        <taxon>Enterobacterales</taxon>
        <taxon>Enterobacteriaceae</taxon>
        <taxon>Klebsiella/Raoultella group</taxon>
        <taxon>Raoultella</taxon>
    </lineage>
</organism>
<dbReference type="Proteomes" id="UP000345637">
    <property type="component" value="Unassembled WGS sequence"/>
</dbReference>
<reference evidence="2 3" key="1">
    <citation type="submission" date="2019-03" db="EMBL/GenBank/DDBJ databases">
        <authorList>
            <consortium name="Pathogen Informatics"/>
        </authorList>
    </citation>
    <scope>NUCLEOTIDE SEQUENCE [LARGE SCALE GENOMIC DNA]</scope>
    <source>
        <strain evidence="2 3">NCTC12998</strain>
    </source>
</reference>
<evidence type="ECO:0000256" key="1">
    <source>
        <dbReference type="SAM" id="Phobius"/>
    </source>
</evidence>
<name>A0A485AG59_RAOPL</name>
<feature type="transmembrane region" description="Helical" evidence="1">
    <location>
        <begin position="7"/>
        <end position="26"/>
    </location>
</feature>
<sequence>MGLINSFGALGAFLGAWLVGYLNGIMGGPGASYTFMAIALLASVVLMYNVRANDDRTSALMTTKKLAG</sequence>
<feature type="transmembrane region" description="Helical" evidence="1">
    <location>
        <begin position="32"/>
        <end position="50"/>
    </location>
</feature>